<name>A0A1B0GJQ1_LUTLO</name>
<sequence length="67" mass="7667">MCFGSGQWTENYCLPNDRHDTLKKLNGVREEAGCTLLKVQENPFGTLHHNYHFIRDRPGGDCCFGTH</sequence>
<accession>A0A1B0GJQ1</accession>
<proteinExistence type="predicted"/>
<evidence type="ECO:0000313" key="1">
    <source>
        <dbReference type="EnsemblMetazoa" id="LLOJ006688-PA"/>
    </source>
</evidence>
<dbReference type="AlphaFoldDB" id="A0A1B0GJQ1"/>
<evidence type="ECO:0000313" key="2">
    <source>
        <dbReference type="Proteomes" id="UP000092461"/>
    </source>
</evidence>
<protein>
    <submittedName>
        <fullName evidence="1">Uncharacterized protein</fullName>
    </submittedName>
</protein>
<dbReference type="EnsemblMetazoa" id="LLOJ006688-RA">
    <property type="protein sequence ID" value="LLOJ006688-PA"/>
    <property type="gene ID" value="LLOJ006688"/>
</dbReference>
<dbReference type="Proteomes" id="UP000092461">
    <property type="component" value="Unassembled WGS sequence"/>
</dbReference>
<dbReference type="VEuPathDB" id="VectorBase:LLOJ006688"/>
<organism evidence="1 2">
    <name type="scientific">Lutzomyia longipalpis</name>
    <name type="common">Sand fly</name>
    <dbReference type="NCBI Taxonomy" id="7200"/>
    <lineage>
        <taxon>Eukaryota</taxon>
        <taxon>Metazoa</taxon>
        <taxon>Ecdysozoa</taxon>
        <taxon>Arthropoda</taxon>
        <taxon>Hexapoda</taxon>
        <taxon>Insecta</taxon>
        <taxon>Pterygota</taxon>
        <taxon>Neoptera</taxon>
        <taxon>Endopterygota</taxon>
        <taxon>Diptera</taxon>
        <taxon>Nematocera</taxon>
        <taxon>Psychodoidea</taxon>
        <taxon>Psychodidae</taxon>
        <taxon>Lutzomyia</taxon>
        <taxon>Lutzomyia</taxon>
    </lineage>
</organism>
<dbReference type="EMBL" id="AJWK01022052">
    <property type="status" value="NOT_ANNOTATED_CDS"/>
    <property type="molecule type" value="Genomic_DNA"/>
</dbReference>
<keyword evidence="2" id="KW-1185">Reference proteome</keyword>
<reference evidence="1" key="1">
    <citation type="submission" date="2020-05" db="UniProtKB">
        <authorList>
            <consortium name="EnsemblMetazoa"/>
        </authorList>
    </citation>
    <scope>IDENTIFICATION</scope>
    <source>
        <strain evidence="1">Jacobina</strain>
    </source>
</reference>